<dbReference type="RefSeq" id="WP_119899135.1">
    <property type="nucleotide sequence ID" value="NZ_QNRC01000053.1"/>
</dbReference>
<name>A0A419A4D4_9RHOB</name>
<evidence type="ECO:0000313" key="1">
    <source>
        <dbReference type="EMBL" id="RJL09143.1"/>
    </source>
</evidence>
<protein>
    <submittedName>
        <fullName evidence="1">Uncharacterized protein</fullName>
    </submittedName>
</protein>
<sequence>MTFEERIEQLEMQVEQLTDLTETLFAVLLSLAAKKRRLGLDEMTAIMHDYADHRDKEGDTFGADLAHRIIARLEG</sequence>
<dbReference type="EMBL" id="QZEW01000068">
    <property type="protein sequence ID" value="RJL09143.1"/>
    <property type="molecule type" value="Genomic_DNA"/>
</dbReference>
<accession>A0A419A4D4</accession>
<dbReference type="Proteomes" id="UP000283587">
    <property type="component" value="Unassembled WGS sequence"/>
</dbReference>
<proteinExistence type="predicted"/>
<gene>
    <name evidence="1" type="ORF">D3P05_15220</name>
</gene>
<comment type="caution">
    <text evidence="1">The sequence shown here is derived from an EMBL/GenBank/DDBJ whole genome shotgun (WGS) entry which is preliminary data.</text>
</comment>
<evidence type="ECO:0000313" key="2">
    <source>
        <dbReference type="Proteomes" id="UP000283587"/>
    </source>
</evidence>
<keyword evidence="2" id="KW-1185">Reference proteome</keyword>
<dbReference type="AlphaFoldDB" id="A0A419A4D4"/>
<reference evidence="2" key="1">
    <citation type="submission" date="2018-09" db="EMBL/GenBank/DDBJ databases">
        <title>Paracoccus onubensis nov. sp. a moderate halophilic bacterium isolated from Gruta de las Maravillas (Aracena, Spain).</title>
        <authorList>
            <person name="Jurado V."/>
            <person name="Gutierrez-Patricio S."/>
            <person name="Gonzalez-Pimentel J.L."/>
            <person name="Miller A.Z."/>
            <person name="Laiz L."/>
            <person name="Saiz-Jimenez C."/>
        </authorList>
    </citation>
    <scope>NUCLEOTIDE SEQUENCE [LARGE SCALE GENOMIC DNA]</scope>
    <source>
        <strain evidence="2">DSM 26381</strain>
    </source>
</reference>
<organism evidence="1 2">
    <name type="scientific">Paracoccus siganidrum</name>
    <dbReference type="NCBI Taxonomy" id="1276757"/>
    <lineage>
        <taxon>Bacteria</taxon>
        <taxon>Pseudomonadati</taxon>
        <taxon>Pseudomonadota</taxon>
        <taxon>Alphaproteobacteria</taxon>
        <taxon>Rhodobacterales</taxon>
        <taxon>Paracoccaceae</taxon>
        <taxon>Paracoccus</taxon>
    </lineage>
</organism>